<sequence length="88" mass="9708">MGGEGYEDGDHGGDEPGVARTEYEHDAHHDAKRRAGEEASCLSSVYGPEYHHETAVGETTRYSIRKKQLYRSAGHKEGGDEYPRGAFP</sequence>
<organism evidence="2">
    <name type="scientific">bioreactor metagenome</name>
    <dbReference type="NCBI Taxonomy" id="1076179"/>
    <lineage>
        <taxon>unclassified sequences</taxon>
        <taxon>metagenomes</taxon>
        <taxon>ecological metagenomes</taxon>
    </lineage>
</organism>
<reference evidence="2" key="1">
    <citation type="submission" date="2019-08" db="EMBL/GenBank/DDBJ databases">
        <authorList>
            <person name="Kucharzyk K."/>
            <person name="Murdoch R.W."/>
            <person name="Higgins S."/>
            <person name="Loffler F."/>
        </authorList>
    </citation>
    <scope>NUCLEOTIDE SEQUENCE</scope>
</reference>
<protein>
    <submittedName>
        <fullName evidence="2">Uncharacterized protein</fullName>
    </submittedName>
</protein>
<proteinExistence type="predicted"/>
<dbReference type="EMBL" id="VSSQ01000055">
    <property type="protein sequence ID" value="MPL70886.1"/>
    <property type="molecule type" value="Genomic_DNA"/>
</dbReference>
<name>A0A644TV72_9ZZZZ</name>
<comment type="caution">
    <text evidence="2">The sequence shown here is derived from an EMBL/GenBank/DDBJ whole genome shotgun (WGS) entry which is preliminary data.</text>
</comment>
<feature type="compositionally biased region" description="Basic and acidic residues" evidence="1">
    <location>
        <begin position="21"/>
        <end position="37"/>
    </location>
</feature>
<evidence type="ECO:0000256" key="1">
    <source>
        <dbReference type="SAM" id="MobiDB-lite"/>
    </source>
</evidence>
<evidence type="ECO:0000313" key="2">
    <source>
        <dbReference type="EMBL" id="MPL70886.1"/>
    </source>
</evidence>
<gene>
    <name evidence="2" type="ORF">SDC9_16648</name>
</gene>
<dbReference type="AlphaFoldDB" id="A0A644TV72"/>
<accession>A0A644TV72</accession>
<feature type="region of interest" description="Disordered" evidence="1">
    <location>
        <begin position="1"/>
        <end position="40"/>
    </location>
</feature>